<proteinExistence type="predicted"/>
<dbReference type="PANTHER" id="PTHR41774">
    <property type="match status" value="1"/>
</dbReference>
<dbReference type="Proteomes" id="UP000800235">
    <property type="component" value="Unassembled WGS sequence"/>
</dbReference>
<dbReference type="AlphaFoldDB" id="A0A9P4TXR2"/>
<evidence type="ECO:0000313" key="2">
    <source>
        <dbReference type="EMBL" id="KAF2430609.1"/>
    </source>
</evidence>
<dbReference type="PANTHER" id="PTHR41774:SF1">
    <property type="entry name" value="NGG1P INTERACTING FACTOR NIF3"/>
    <property type="match status" value="1"/>
</dbReference>
<dbReference type="OrthoDB" id="15981at2759"/>
<evidence type="ECO:0000256" key="1">
    <source>
        <dbReference type="ARBA" id="ARBA00020998"/>
    </source>
</evidence>
<dbReference type="Gene3D" id="3.30.70.120">
    <property type="match status" value="1"/>
</dbReference>
<accession>A0A9P4TXR2</accession>
<dbReference type="InterPro" id="IPR015867">
    <property type="entry name" value="N-reg_PII/ATP_PRibTrfase_C"/>
</dbReference>
<dbReference type="EMBL" id="MU007038">
    <property type="protein sequence ID" value="KAF2430609.1"/>
    <property type="molecule type" value="Genomic_DNA"/>
</dbReference>
<dbReference type="InterPro" id="IPR036069">
    <property type="entry name" value="DUF34/NIF3_sf"/>
</dbReference>
<name>A0A9P4TXR2_9PEZI</name>
<protein>
    <recommendedName>
        <fullName evidence="1">ATP phosphoribosyltransferase</fullName>
    </recommendedName>
</protein>
<keyword evidence="3" id="KW-1185">Reference proteome</keyword>
<evidence type="ECO:0000313" key="3">
    <source>
        <dbReference type="Proteomes" id="UP000800235"/>
    </source>
</evidence>
<dbReference type="SUPFAM" id="SSF102705">
    <property type="entry name" value="NIF3 (NGG1p interacting factor 3)-like"/>
    <property type="match status" value="1"/>
</dbReference>
<reference evidence="2" key="1">
    <citation type="journal article" date="2020" name="Stud. Mycol.">
        <title>101 Dothideomycetes genomes: a test case for predicting lifestyles and emergence of pathogens.</title>
        <authorList>
            <person name="Haridas S."/>
            <person name="Albert R."/>
            <person name="Binder M."/>
            <person name="Bloem J."/>
            <person name="Labutti K."/>
            <person name="Salamov A."/>
            <person name="Andreopoulos B."/>
            <person name="Baker S."/>
            <person name="Barry K."/>
            <person name="Bills G."/>
            <person name="Bluhm B."/>
            <person name="Cannon C."/>
            <person name="Castanera R."/>
            <person name="Culley D."/>
            <person name="Daum C."/>
            <person name="Ezra D."/>
            <person name="Gonzalez J."/>
            <person name="Henrissat B."/>
            <person name="Kuo A."/>
            <person name="Liang C."/>
            <person name="Lipzen A."/>
            <person name="Lutzoni F."/>
            <person name="Magnuson J."/>
            <person name="Mondo S."/>
            <person name="Nolan M."/>
            <person name="Ohm R."/>
            <person name="Pangilinan J."/>
            <person name="Park H.-J."/>
            <person name="Ramirez L."/>
            <person name="Alfaro M."/>
            <person name="Sun H."/>
            <person name="Tritt A."/>
            <person name="Yoshinaga Y."/>
            <person name="Zwiers L.-H."/>
            <person name="Turgeon B."/>
            <person name="Goodwin S."/>
            <person name="Spatafora J."/>
            <person name="Crous P."/>
            <person name="Grigoriev I."/>
        </authorList>
    </citation>
    <scope>NUCLEOTIDE SEQUENCE</scope>
    <source>
        <strain evidence="2">CBS 130266</strain>
    </source>
</reference>
<gene>
    <name evidence="2" type="ORF">EJ08DRAFT_239390</name>
</gene>
<comment type="caution">
    <text evidence="2">The sequence shown here is derived from an EMBL/GenBank/DDBJ whole genome shotgun (WGS) entry which is preliminary data.</text>
</comment>
<sequence>MLLVSHRDGAFRPGELANPHIGKPSELEEVQETRVETLCIGEDVARNAVKALKEAHPYETPSYEVYRLEDF</sequence>
<organism evidence="2 3">
    <name type="scientific">Tothia fuscella</name>
    <dbReference type="NCBI Taxonomy" id="1048955"/>
    <lineage>
        <taxon>Eukaryota</taxon>
        <taxon>Fungi</taxon>
        <taxon>Dikarya</taxon>
        <taxon>Ascomycota</taxon>
        <taxon>Pezizomycotina</taxon>
        <taxon>Dothideomycetes</taxon>
        <taxon>Pleosporomycetidae</taxon>
        <taxon>Venturiales</taxon>
        <taxon>Cylindrosympodiaceae</taxon>
        <taxon>Tothia</taxon>
    </lineage>
</organism>